<protein>
    <submittedName>
        <fullName evidence="1">Uncharacterized protein</fullName>
    </submittedName>
</protein>
<proteinExistence type="predicted"/>
<reference evidence="1" key="1">
    <citation type="submission" date="2014-02" db="EMBL/GenBank/DDBJ databases">
        <title>The Genome Sequence of Trichophyton rubrum (morphotype fischeri) CBS 288.86.</title>
        <authorList>
            <consortium name="The Broad Institute Genomics Platform"/>
            <person name="Cuomo C.A."/>
            <person name="White T.C."/>
            <person name="Graser Y."/>
            <person name="Martinez-Rossi N."/>
            <person name="Heitman J."/>
            <person name="Young S.K."/>
            <person name="Zeng Q."/>
            <person name="Gargeya S."/>
            <person name="Abouelleil A."/>
            <person name="Alvarado L."/>
            <person name="Chapman S.B."/>
            <person name="Gainer-Dewar J."/>
            <person name="Goldberg J."/>
            <person name="Griggs A."/>
            <person name="Gujja S."/>
            <person name="Hansen M."/>
            <person name="Howarth C."/>
            <person name="Imamovic A."/>
            <person name="Larimer J."/>
            <person name="Martinez D."/>
            <person name="Murphy C."/>
            <person name="Pearson M.D."/>
            <person name="Persinoti G."/>
            <person name="Poon T."/>
            <person name="Priest M."/>
            <person name="Roberts A.D."/>
            <person name="Saif S."/>
            <person name="Shea T.D."/>
            <person name="Sykes S.N."/>
            <person name="Wortman J."/>
            <person name="Nusbaum C."/>
            <person name="Birren B."/>
        </authorList>
    </citation>
    <scope>NUCLEOTIDE SEQUENCE [LARGE SCALE GENOMIC DNA]</scope>
    <source>
        <strain evidence="1">CBS 288.86</strain>
    </source>
</reference>
<name>A0A022VS43_TRIRU</name>
<dbReference type="Proteomes" id="UP000023758">
    <property type="component" value="Unassembled WGS sequence"/>
</dbReference>
<sequence length="127" mass="14386">MASKRGGGTARTLALISKASKKHVKQREDPDNPMHCTTSVSTVCIIEPDRKRNTLFRPVEGLGQRDNIRRRDLRQGMECNWPPRLRLHHCMTVGNSGTEGLRRSTVHTGEGDRSGLSRLFILKRRVQ</sequence>
<gene>
    <name evidence="1" type="ORF">H103_07529</name>
</gene>
<dbReference type="EMBL" id="KK207916">
    <property type="protein sequence ID" value="EZF48861.1"/>
    <property type="molecule type" value="Genomic_DNA"/>
</dbReference>
<organism evidence="1">
    <name type="scientific">Trichophyton rubrum CBS 288.86</name>
    <dbReference type="NCBI Taxonomy" id="1215330"/>
    <lineage>
        <taxon>Eukaryota</taxon>
        <taxon>Fungi</taxon>
        <taxon>Dikarya</taxon>
        <taxon>Ascomycota</taxon>
        <taxon>Pezizomycotina</taxon>
        <taxon>Eurotiomycetes</taxon>
        <taxon>Eurotiomycetidae</taxon>
        <taxon>Onygenales</taxon>
        <taxon>Arthrodermataceae</taxon>
        <taxon>Trichophyton</taxon>
    </lineage>
</organism>
<dbReference type="AlphaFoldDB" id="A0A022VS43"/>
<evidence type="ECO:0000313" key="1">
    <source>
        <dbReference type="EMBL" id="EZF48861.1"/>
    </source>
</evidence>
<dbReference type="HOGENOM" id="CLU_1972058_0_0_1"/>
<accession>A0A022VS43</accession>